<dbReference type="RefSeq" id="WP_182542077.1">
    <property type="nucleotide sequence ID" value="NZ_JACGWZ010000001.1"/>
</dbReference>
<organism evidence="1 2">
    <name type="scientific">Halosaccharopolyspora lacisalsi</name>
    <dbReference type="NCBI Taxonomy" id="1000566"/>
    <lineage>
        <taxon>Bacteria</taxon>
        <taxon>Bacillati</taxon>
        <taxon>Actinomycetota</taxon>
        <taxon>Actinomycetes</taxon>
        <taxon>Pseudonocardiales</taxon>
        <taxon>Pseudonocardiaceae</taxon>
        <taxon>Halosaccharopolyspora</taxon>
    </lineage>
</organism>
<proteinExistence type="predicted"/>
<keyword evidence="2" id="KW-1185">Reference proteome</keyword>
<evidence type="ECO:0000313" key="2">
    <source>
        <dbReference type="Proteomes" id="UP000569329"/>
    </source>
</evidence>
<protein>
    <submittedName>
        <fullName evidence="1">Uncharacterized protein</fullName>
    </submittedName>
</protein>
<dbReference type="EMBL" id="JACGWZ010000001">
    <property type="protein sequence ID" value="MBA8822720.1"/>
    <property type="molecule type" value="Genomic_DNA"/>
</dbReference>
<gene>
    <name evidence="1" type="ORF">FHX42_000049</name>
</gene>
<comment type="caution">
    <text evidence="1">The sequence shown here is derived from an EMBL/GenBank/DDBJ whole genome shotgun (WGS) entry which is preliminary data.</text>
</comment>
<reference evidence="1 2" key="1">
    <citation type="submission" date="2020-07" db="EMBL/GenBank/DDBJ databases">
        <title>Sequencing the genomes of 1000 actinobacteria strains.</title>
        <authorList>
            <person name="Klenk H.-P."/>
        </authorList>
    </citation>
    <scope>NUCLEOTIDE SEQUENCE [LARGE SCALE GENOMIC DNA]</scope>
    <source>
        <strain evidence="1 2">DSM 45975</strain>
    </source>
</reference>
<accession>A0A839DNZ9</accession>
<evidence type="ECO:0000313" key="1">
    <source>
        <dbReference type="EMBL" id="MBA8822720.1"/>
    </source>
</evidence>
<dbReference type="AlphaFoldDB" id="A0A839DNZ9"/>
<sequence length="270" mass="29762">MTVVEWESPLPSFVLGVHGVLRWHRWVVDSERRGGFPQPDEEAVFAVTDTGAEALGLVAYPTSPNPMARWSTEEAGGDWAQDGRVREIAWMQARPLNLAHQGWPVWPALACIEDGLRRVGTVEPAGVHAVLPLHLGTHHQERFTGTYEWFELAEEATARREFTVSLYTDGDGAFDPQALLQAINEHASILLDVQPVEQPAAGPVDPDQTEGRWMVAGELHGVHFRCRGPEWSLDMAAFVTDVVAHAAKHAGVAQTVLLTVFRADDENRTA</sequence>
<name>A0A839DNZ9_9PSEU</name>
<dbReference type="Proteomes" id="UP000569329">
    <property type="component" value="Unassembled WGS sequence"/>
</dbReference>